<dbReference type="Pfam" id="PF01927">
    <property type="entry name" value="Mut7-C"/>
    <property type="match status" value="1"/>
</dbReference>
<reference evidence="3 4" key="1">
    <citation type="submission" date="2020-08" db="EMBL/GenBank/DDBJ databases">
        <title>Genomic Encyclopedia of Type Strains, Phase IV (KMG-IV): sequencing the most valuable type-strain genomes for metagenomic binning, comparative biology and taxonomic classification.</title>
        <authorList>
            <person name="Goeker M."/>
        </authorList>
    </citation>
    <scope>NUCLEOTIDE SEQUENCE [LARGE SCALE GENOMIC DNA]</scope>
    <source>
        <strain evidence="3 4">DSM 28570</strain>
    </source>
</reference>
<feature type="domain" description="Mut7-C RNAse" evidence="1">
    <location>
        <begin position="98"/>
        <end position="239"/>
    </location>
</feature>
<evidence type="ECO:0000313" key="4">
    <source>
        <dbReference type="Proteomes" id="UP000539642"/>
    </source>
</evidence>
<evidence type="ECO:0008006" key="5">
    <source>
        <dbReference type="Google" id="ProtNLM"/>
    </source>
</evidence>
<protein>
    <recommendedName>
        <fullName evidence="5">Twitching motility protein PilT</fullName>
    </recommendedName>
</protein>
<dbReference type="Pfam" id="PF14451">
    <property type="entry name" value="Ub-Mut7C"/>
    <property type="match status" value="1"/>
</dbReference>
<proteinExistence type="predicted"/>
<dbReference type="Proteomes" id="UP000539642">
    <property type="component" value="Unassembled WGS sequence"/>
</dbReference>
<sequence>MQTCYHFHGDLTNLLRRRWRGANPIIQPVTRSASIKDVIESFGLPHTEIGDLLCDGRPVNFSRPVAAGHRFDIHPVPAPWDVTRPTLLRPHPLQGLGFVVDINAGRLARYLRMAGFDTLYEPSWDNAKILQVLQLEPRILLTRSLDLLKWKQVEFGRYIRAEAPVDQLREVLALFGVVESRHSLSRCLQCNTVLQPVPKQEILHRLEPLTIRYVDAFSICGRCDKIYWKGSHATGMQRVLEGR</sequence>
<accession>A0A840UUH4</accession>
<organism evidence="3 4">
    <name type="scientific">Desulfoprunum benzoelyticum</name>
    <dbReference type="NCBI Taxonomy" id="1506996"/>
    <lineage>
        <taxon>Bacteria</taxon>
        <taxon>Pseudomonadati</taxon>
        <taxon>Thermodesulfobacteriota</taxon>
        <taxon>Desulfobulbia</taxon>
        <taxon>Desulfobulbales</taxon>
        <taxon>Desulfobulbaceae</taxon>
        <taxon>Desulfoprunum</taxon>
    </lineage>
</organism>
<feature type="domain" description="Ubiquitin Mut7-C" evidence="2">
    <location>
        <begin position="6"/>
        <end position="78"/>
    </location>
</feature>
<evidence type="ECO:0000259" key="1">
    <source>
        <dbReference type="Pfam" id="PF01927"/>
    </source>
</evidence>
<dbReference type="AlphaFoldDB" id="A0A840UUH4"/>
<evidence type="ECO:0000259" key="2">
    <source>
        <dbReference type="Pfam" id="PF14451"/>
    </source>
</evidence>
<dbReference type="PANTHER" id="PTHR39081:SF1">
    <property type="entry name" value="MUT7-C RNASE DOMAIN-CONTAINING PROTEIN"/>
    <property type="match status" value="1"/>
</dbReference>
<dbReference type="InterPro" id="IPR002782">
    <property type="entry name" value="Mut7-C_RNAse_dom"/>
</dbReference>
<dbReference type="InterPro" id="IPR027798">
    <property type="entry name" value="Ub_Mut7C"/>
</dbReference>
<name>A0A840UUH4_9BACT</name>
<gene>
    <name evidence="3" type="ORF">HNQ81_002189</name>
</gene>
<evidence type="ECO:0000313" key="3">
    <source>
        <dbReference type="EMBL" id="MBB5348453.1"/>
    </source>
</evidence>
<dbReference type="EMBL" id="JACHEO010000012">
    <property type="protein sequence ID" value="MBB5348453.1"/>
    <property type="molecule type" value="Genomic_DNA"/>
</dbReference>
<dbReference type="RefSeq" id="WP_183351211.1">
    <property type="nucleotide sequence ID" value="NZ_JACHEO010000012.1"/>
</dbReference>
<keyword evidence="4" id="KW-1185">Reference proteome</keyword>
<dbReference type="PANTHER" id="PTHR39081">
    <property type="entry name" value="MUT7-C DOMAIN-CONTAINING PROTEIN"/>
    <property type="match status" value="1"/>
</dbReference>
<comment type="caution">
    <text evidence="3">The sequence shown here is derived from an EMBL/GenBank/DDBJ whole genome shotgun (WGS) entry which is preliminary data.</text>
</comment>